<dbReference type="AlphaFoldDB" id="A0A4R1RBQ5"/>
<evidence type="ECO:0000256" key="1">
    <source>
        <dbReference type="SAM" id="SignalP"/>
    </source>
</evidence>
<feature type="chain" id="PRO_5020662819" evidence="1">
    <location>
        <begin position="19"/>
        <end position="148"/>
    </location>
</feature>
<evidence type="ECO:0000313" key="4">
    <source>
        <dbReference type="Proteomes" id="UP000295455"/>
    </source>
</evidence>
<comment type="caution">
    <text evidence="3">The sequence shown here is derived from an EMBL/GenBank/DDBJ whole genome shotgun (WGS) entry which is preliminary data.</text>
</comment>
<reference evidence="3 4" key="1">
    <citation type="submission" date="2019-03" db="EMBL/GenBank/DDBJ databases">
        <title>Genomic Encyclopedia of Type Strains, Phase IV (KMG-IV): sequencing the most valuable type-strain genomes for metagenomic binning, comparative biology and taxonomic classification.</title>
        <authorList>
            <person name="Goeker M."/>
        </authorList>
    </citation>
    <scope>NUCLEOTIDE SEQUENCE [LARGE SCALE GENOMIC DNA]</scope>
    <source>
        <strain evidence="3 4">DSM 18792</strain>
    </source>
</reference>
<evidence type="ECO:0000259" key="2">
    <source>
        <dbReference type="Pfam" id="PF11412"/>
    </source>
</evidence>
<feature type="signal peptide" evidence="1">
    <location>
        <begin position="1"/>
        <end position="18"/>
    </location>
</feature>
<evidence type="ECO:0000313" key="3">
    <source>
        <dbReference type="EMBL" id="TCL63176.1"/>
    </source>
</evidence>
<keyword evidence="1" id="KW-0732">Signal</keyword>
<dbReference type="RefSeq" id="WP_132219227.1">
    <property type="nucleotide sequence ID" value="NZ_OX156936.1"/>
</dbReference>
<dbReference type="InterPro" id="IPR028250">
    <property type="entry name" value="DsbDN"/>
</dbReference>
<dbReference type="Proteomes" id="UP000295455">
    <property type="component" value="Unassembled WGS sequence"/>
</dbReference>
<sequence>MKKIITFLIFIAAFASHAQVLKPVKWTTSVNKISDTEYELVATATIDKGWHLYSQTVPEDGPIATSFTFEGNTNYLKKGNTSEDKGHTVQDPVFDMEITYFDKKANFKQRIKLKGKVPFVVKGTVEFMVCDDSRCLPPTEVDLVFNVK</sequence>
<protein>
    <submittedName>
        <fullName evidence="3">Thiol:disulfide interchange protein DsbD</fullName>
    </submittedName>
</protein>
<dbReference type="EMBL" id="SLUP01000010">
    <property type="protein sequence ID" value="TCL63176.1"/>
    <property type="molecule type" value="Genomic_DNA"/>
</dbReference>
<gene>
    <name evidence="3" type="ORF">EV196_110129</name>
</gene>
<proteinExistence type="predicted"/>
<keyword evidence="4" id="KW-1185">Reference proteome</keyword>
<dbReference type="InterPro" id="IPR036929">
    <property type="entry name" value="DsbDN_sf"/>
</dbReference>
<accession>A0A4R1RBQ5</accession>
<dbReference type="Gene3D" id="2.60.40.1250">
    <property type="entry name" value="Thiol:disulfide interchange protein DsbD, N-terminal domain"/>
    <property type="match status" value="1"/>
</dbReference>
<organism evidence="3 4">
    <name type="scientific">Mariniflexile fucanivorans</name>
    <dbReference type="NCBI Taxonomy" id="264023"/>
    <lineage>
        <taxon>Bacteria</taxon>
        <taxon>Pseudomonadati</taxon>
        <taxon>Bacteroidota</taxon>
        <taxon>Flavobacteriia</taxon>
        <taxon>Flavobacteriales</taxon>
        <taxon>Flavobacteriaceae</taxon>
        <taxon>Mariniflexile</taxon>
    </lineage>
</organism>
<dbReference type="OrthoDB" id="767251at2"/>
<dbReference type="Pfam" id="PF11412">
    <property type="entry name" value="DsbD_N"/>
    <property type="match status" value="1"/>
</dbReference>
<feature type="domain" description="Thiol:disulfide interchange protein DsbD N-terminal" evidence="2">
    <location>
        <begin position="32"/>
        <end position="140"/>
    </location>
</feature>
<name>A0A4R1RBQ5_9FLAO</name>